<evidence type="ECO:0000313" key="1">
    <source>
        <dbReference type="EMBL" id="ABG99376.1"/>
    </source>
</evidence>
<dbReference type="Proteomes" id="UP000008710">
    <property type="component" value="Plasmid pRHL1"/>
</dbReference>
<protein>
    <submittedName>
        <fullName evidence="1">Uncharacterized protein</fullName>
    </submittedName>
</protein>
<sequence length="151" mass="16554">MLFGFEVLSGRRSPRPRLRVGAPRRCLGTVGRKQVGDCGALGSGAERVRRIRDNVLNRCAIDMRLDGAPVVALAVLVVRPPRTVKEGRCQCCFDSPTPAHPGSDRGPESALPKSLIRATTTHRHVTERHRPPGRAEARLTVMVVPTVQMMF</sequence>
<evidence type="ECO:0000313" key="2">
    <source>
        <dbReference type="Proteomes" id="UP000008710"/>
    </source>
</evidence>
<accession>Q0RZB0</accession>
<geneLocation type="plasmid" evidence="1 2">
    <name>pRHL1</name>
</geneLocation>
<keyword evidence="1" id="KW-0614">Plasmid</keyword>
<gene>
    <name evidence="1" type="ordered locus">RHA1_ro08332</name>
</gene>
<organism evidence="1 2">
    <name type="scientific">Rhodococcus jostii (strain RHA1)</name>
    <dbReference type="NCBI Taxonomy" id="101510"/>
    <lineage>
        <taxon>Bacteria</taxon>
        <taxon>Bacillati</taxon>
        <taxon>Actinomycetota</taxon>
        <taxon>Actinomycetes</taxon>
        <taxon>Mycobacteriales</taxon>
        <taxon>Nocardiaceae</taxon>
        <taxon>Rhodococcus</taxon>
    </lineage>
</organism>
<reference evidence="2" key="1">
    <citation type="journal article" date="2006" name="Proc. Natl. Acad. Sci. U.S.A.">
        <title>The complete genome of Rhodococcus sp. RHA1 provides insights into a catabolic powerhouse.</title>
        <authorList>
            <person name="McLeod M.P."/>
            <person name="Warren R.L."/>
            <person name="Hsiao W.W.L."/>
            <person name="Araki N."/>
            <person name="Myhre M."/>
            <person name="Fernandes C."/>
            <person name="Miyazawa D."/>
            <person name="Wong W."/>
            <person name="Lillquist A.L."/>
            <person name="Wang D."/>
            <person name="Dosanjh M."/>
            <person name="Hara H."/>
            <person name="Petrescu A."/>
            <person name="Morin R.D."/>
            <person name="Yang G."/>
            <person name="Stott J.M."/>
            <person name="Schein J.E."/>
            <person name="Shin H."/>
            <person name="Smailus D."/>
            <person name="Siddiqui A.S."/>
            <person name="Marra M.A."/>
            <person name="Jones S.J.M."/>
            <person name="Holt R."/>
            <person name="Brinkman F.S.L."/>
            <person name="Miyauchi K."/>
            <person name="Fukuda M."/>
            <person name="Davies J.E."/>
            <person name="Mohn W.W."/>
            <person name="Eltis L.D."/>
        </authorList>
    </citation>
    <scope>NUCLEOTIDE SEQUENCE [LARGE SCALE GENOMIC DNA]</scope>
    <source>
        <strain evidence="2">RHA1</strain>
    </source>
</reference>
<dbReference type="KEGG" id="rha:RHA1_ro08332"/>
<dbReference type="HOGENOM" id="CLU_1729959_0_0_11"/>
<name>Q0RZB0_RHOJR</name>
<dbReference type="EMBL" id="CP000432">
    <property type="protein sequence ID" value="ABG99376.1"/>
    <property type="molecule type" value="Genomic_DNA"/>
</dbReference>
<dbReference type="AlphaFoldDB" id="Q0RZB0"/>
<proteinExistence type="predicted"/>